<organism evidence="1 2">
    <name type="scientific">Paraburkholderia lacunae</name>
    <dbReference type="NCBI Taxonomy" id="2211104"/>
    <lineage>
        <taxon>Bacteria</taxon>
        <taxon>Pseudomonadati</taxon>
        <taxon>Pseudomonadota</taxon>
        <taxon>Betaproteobacteria</taxon>
        <taxon>Burkholderiales</taxon>
        <taxon>Burkholderiaceae</taxon>
        <taxon>Paraburkholderia</taxon>
    </lineage>
</organism>
<evidence type="ECO:0008006" key="3">
    <source>
        <dbReference type="Google" id="ProtNLM"/>
    </source>
</evidence>
<evidence type="ECO:0000313" key="1">
    <source>
        <dbReference type="EMBL" id="RDK01714.1"/>
    </source>
</evidence>
<name>A0A370N7X3_9BURK</name>
<keyword evidence="2" id="KW-1185">Reference proteome</keyword>
<dbReference type="Gene3D" id="1.10.8.1060">
    <property type="entry name" value="Corynebacterium glutamicum thioredoxin-dependent arsenate reductase, N-terminal domain"/>
    <property type="match status" value="1"/>
</dbReference>
<evidence type="ECO:0000313" key="2">
    <source>
        <dbReference type="Proteomes" id="UP000254875"/>
    </source>
</evidence>
<sequence>MVQPNFEDVVKAIATDTNTPTETVSKMYAETWAEYSDGARIMDYLTVLVTKRVRENLRGVSQDRH</sequence>
<dbReference type="OrthoDB" id="9022654at2"/>
<dbReference type="RefSeq" id="WP_115101585.1">
    <property type="nucleotide sequence ID" value="NZ_QHKS01000009.1"/>
</dbReference>
<dbReference type="Pfam" id="PF12085">
    <property type="entry name" value="DUF3562"/>
    <property type="match status" value="1"/>
</dbReference>
<proteinExistence type="predicted"/>
<gene>
    <name evidence="1" type="ORF">DLM46_15200</name>
</gene>
<dbReference type="InterPro" id="IPR021945">
    <property type="entry name" value="DUF3562"/>
</dbReference>
<dbReference type="AlphaFoldDB" id="A0A370N7X3"/>
<dbReference type="EMBL" id="QHKS01000009">
    <property type="protein sequence ID" value="RDK01714.1"/>
    <property type="molecule type" value="Genomic_DNA"/>
</dbReference>
<dbReference type="NCBIfam" id="NF046112">
    <property type="entry name" value="MSMEG_6209_Nter"/>
    <property type="match status" value="1"/>
</dbReference>
<protein>
    <recommendedName>
        <fullName evidence="3">DUF3562 domain-containing protein</fullName>
    </recommendedName>
</protein>
<comment type="caution">
    <text evidence="1">The sequence shown here is derived from an EMBL/GenBank/DDBJ whole genome shotgun (WGS) entry which is preliminary data.</text>
</comment>
<reference evidence="2" key="1">
    <citation type="submission" date="2018-05" db="EMBL/GenBank/DDBJ databases">
        <authorList>
            <person name="Feng T."/>
        </authorList>
    </citation>
    <scope>NUCLEOTIDE SEQUENCE [LARGE SCALE GENOMIC DNA]</scope>
    <source>
        <strain evidence="2">S27</strain>
    </source>
</reference>
<dbReference type="Proteomes" id="UP000254875">
    <property type="component" value="Unassembled WGS sequence"/>
</dbReference>
<accession>A0A370N7X3</accession>